<organism evidence="8 9">
    <name type="scientific">Actinobaculum suis</name>
    <dbReference type="NCBI Taxonomy" id="1657"/>
    <lineage>
        <taxon>Bacteria</taxon>
        <taxon>Bacillati</taxon>
        <taxon>Actinomycetota</taxon>
        <taxon>Actinomycetes</taxon>
        <taxon>Actinomycetales</taxon>
        <taxon>Actinomycetaceae</taxon>
        <taxon>Actinobaculum</taxon>
    </lineage>
</organism>
<dbReference type="RefSeq" id="WP_074662756.1">
    <property type="nucleotide sequence ID" value="NZ_FNAU01000009.1"/>
</dbReference>
<dbReference type="EMBL" id="JAWNFU010000001">
    <property type="protein sequence ID" value="MDY5152800.1"/>
    <property type="molecule type" value="Genomic_DNA"/>
</dbReference>
<comment type="similarity">
    <text evidence="2">Belongs to the bacterial solute-binding protein 8 family.</text>
</comment>
<dbReference type="SUPFAM" id="SSF53807">
    <property type="entry name" value="Helical backbone' metal receptor"/>
    <property type="match status" value="1"/>
</dbReference>
<reference evidence="7" key="3">
    <citation type="submission" date="2023-10" db="EMBL/GenBank/DDBJ databases">
        <title>Whole Genome based description of the genera Actinobaculum and Actinotignum reveals a complex phylogenetic relationship within the species included in the genus Actinotignum.</title>
        <authorList>
            <person name="Jensen C.S."/>
            <person name="Dargis R."/>
            <person name="Kemp M."/>
            <person name="Christensen J.J."/>
        </authorList>
    </citation>
    <scope>NUCLEOTIDE SEQUENCE</scope>
    <source>
        <strain evidence="7">Actinobaculum_suis_CCUG19206T</strain>
    </source>
</reference>
<evidence type="ECO:0000256" key="5">
    <source>
        <dbReference type="SAM" id="SignalP"/>
    </source>
</evidence>
<dbReference type="PROSITE" id="PS51257">
    <property type="entry name" value="PROKAR_LIPOPROTEIN"/>
    <property type="match status" value="1"/>
</dbReference>
<reference evidence="9" key="2">
    <citation type="submission" date="2016-10" db="EMBL/GenBank/DDBJ databases">
        <authorList>
            <person name="Varghese N."/>
        </authorList>
    </citation>
    <scope>NUCLEOTIDE SEQUENCE [LARGE SCALE GENOMIC DNA]</scope>
    <source>
        <strain evidence="9">DSM 20639</strain>
    </source>
</reference>
<evidence type="ECO:0000313" key="8">
    <source>
        <dbReference type="EMBL" id="SDE44811.1"/>
    </source>
</evidence>
<gene>
    <name evidence="7" type="ORF">R6G71_01865</name>
    <name evidence="8" type="ORF">SAMN05421878_10950</name>
</gene>
<reference evidence="8" key="1">
    <citation type="submission" date="2016-10" db="EMBL/GenBank/DDBJ databases">
        <authorList>
            <person name="de Groot N.N."/>
        </authorList>
    </citation>
    <scope>NUCLEOTIDE SEQUENCE [LARGE SCALE GENOMIC DNA]</scope>
    <source>
        <strain evidence="8">DSM 20639</strain>
    </source>
</reference>
<evidence type="ECO:0000313" key="7">
    <source>
        <dbReference type="EMBL" id="MDY5152800.1"/>
    </source>
</evidence>
<proteinExistence type="inferred from homology"/>
<feature type="chain" id="PRO_5010183242" evidence="5">
    <location>
        <begin position="26"/>
        <end position="373"/>
    </location>
</feature>
<dbReference type="Gene3D" id="3.40.50.1980">
    <property type="entry name" value="Nitrogenase molybdenum iron protein domain"/>
    <property type="match status" value="2"/>
</dbReference>
<evidence type="ECO:0000259" key="6">
    <source>
        <dbReference type="PROSITE" id="PS50983"/>
    </source>
</evidence>
<dbReference type="Pfam" id="PF01497">
    <property type="entry name" value="Peripla_BP_2"/>
    <property type="match status" value="1"/>
</dbReference>
<dbReference type="PROSITE" id="PS50983">
    <property type="entry name" value="FE_B12_PBP"/>
    <property type="match status" value="1"/>
</dbReference>
<dbReference type="GO" id="GO:0030288">
    <property type="term" value="C:outer membrane-bounded periplasmic space"/>
    <property type="evidence" value="ECO:0007669"/>
    <property type="project" value="TreeGrafter"/>
</dbReference>
<keyword evidence="9" id="KW-1185">Reference proteome</keyword>
<dbReference type="PANTHER" id="PTHR30532:SF28">
    <property type="entry name" value="PETROBACTIN-BINDING PROTEIN YCLQ"/>
    <property type="match status" value="1"/>
</dbReference>
<dbReference type="InterPro" id="IPR002491">
    <property type="entry name" value="ABC_transptr_periplasmic_BD"/>
</dbReference>
<feature type="signal peptide" evidence="5">
    <location>
        <begin position="1"/>
        <end position="25"/>
    </location>
</feature>
<keyword evidence="3" id="KW-0813">Transport</keyword>
<dbReference type="Proteomes" id="UP001273799">
    <property type="component" value="Unassembled WGS sequence"/>
</dbReference>
<dbReference type="PANTHER" id="PTHR30532">
    <property type="entry name" value="IRON III DICITRATE-BINDING PERIPLASMIC PROTEIN"/>
    <property type="match status" value="1"/>
</dbReference>
<dbReference type="Proteomes" id="UP000182744">
    <property type="component" value="Unassembled WGS sequence"/>
</dbReference>
<keyword evidence="4 5" id="KW-0732">Signal</keyword>
<dbReference type="InterPro" id="IPR051313">
    <property type="entry name" value="Bact_iron-sidero_bind"/>
</dbReference>
<evidence type="ECO:0000256" key="1">
    <source>
        <dbReference type="ARBA" id="ARBA00004196"/>
    </source>
</evidence>
<evidence type="ECO:0000256" key="3">
    <source>
        <dbReference type="ARBA" id="ARBA00022448"/>
    </source>
</evidence>
<comment type="subcellular location">
    <subcellularLocation>
        <location evidence="1">Cell envelope</location>
    </subcellularLocation>
</comment>
<accession>A0A1G7CZX0</accession>
<protein>
    <submittedName>
        <fullName evidence="7">ABC transporter substrate-binding protein</fullName>
    </submittedName>
    <submittedName>
        <fullName evidence="8">Iron complex transport system substrate-binding protein</fullName>
    </submittedName>
</protein>
<dbReference type="GO" id="GO:1901678">
    <property type="term" value="P:iron coordination entity transport"/>
    <property type="evidence" value="ECO:0007669"/>
    <property type="project" value="UniProtKB-ARBA"/>
</dbReference>
<evidence type="ECO:0000256" key="2">
    <source>
        <dbReference type="ARBA" id="ARBA00008814"/>
    </source>
</evidence>
<name>A0A1G7CZX0_9ACTO</name>
<dbReference type="EMBL" id="FNAU01000009">
    <property type="protein sequence ID" value="SDE44811.1"/>
    <property type="molecule type" value="Genomic_DNA"/>
</dbReference>
<dbReference type="AlphaFoldDB" id="A0A1G7CZX0"/>
<evidence type="ECO:0000313" key="9">
    <source>
        <dbReference type="Proteomes" id="UP000182744"/>
    </source>
</evidence>
<evidence type="ECO:0000256" key="4">
    <source>
        <dbReference type="ARBA" id="ARBA00022729"/>
    </source>
</evidence>
<feature type="domain" description="Fe/B12 periplasmic-binding" evidence="6">
    <location>
        <begin position="87"/>
        <end position="373"/>
    </location>
</feature>
<sequence>MKKARFGIVAAIAAVSLAFTGCTNADKTQDAPTASAPAAETSAPSEAATVELADGVAKAKLNPVDADGKIEVTDAHGTQKITPNPSKVVLLDNRTFETLEDWGIKPVAIPKKVTPSTIGWKSDDSVQDVGNHREPNYDVITAADPDFVLVGQRFAQHYDDIKAAAPNAEILDLNVDLPAKATDPKAGESGQILVDGLAQDVLTLGQIFGHEEDAAKLINDLNASIENARAGYKQGTKVLSVNTSGGKIGFLDPDVGRVYGPLYNLLGWEPALSLESGTNDHKGDEISEEAIAQANPDWIMILDRDAAVGDSDKKKDGEAKKSVPGRELVETSQALSNVTAVKEGNIYVAPADTYTNEGIQTFIEIFNDLAKLG</sequence>